<dbReference type="CDD" id="cd24012">
    <property type="entry name" value="ASKHA_NBD_KDGal-kinase"/>
    <property type="match status" value="1"/>
</dbReference>
<keyword evidence="1" id="KW-0418">Kinase</keyword>
<comment type="caution">
    <text evidence="1">The sequence shown here is derived from an EMBL/GenBank/DDBJ whole genome shotgun (WGS) entry which is preliminary data.</text>
</comment>
<organism evidence="1 2">
    <name type="scientific">Rhizobium loti</name>
    <name type="common">Mesorhizobium loti</name>
    <dbReference type="NCBI Taxonomy" id="381"/>
    <lineage>
        <taxon>Bacteria</taxon>
        <taxon>Pseudomonadati</taxon>
        <taxon>Pseudomonadota</taxon>
        <taxon>Alphaproteobacteria</taxon>
        <taxon>Hyphomicrobiales</taxon>
        <taxon>Phyllobacteriaceae</taxon>
        <taxon>Mesorhizobium</taxon>
    </lineage>
</organism>
<gene>
    <name evidence="1" type="ORF">C8D77_105354</name>
</gene>
<keyword evidence="1" id="KW-0808">Transferase</keyword>
<protein>
    <submittedName>
        <fullName evidence="1">2-keto-3-deoxygalactonate kinase</fullName>
    </submittedName>
</protein>
<name>A0A8E2WB40_RHILI</name>
<reference evidence="1 2" key="1">
    <citation type="submission" date="2018-05" db="EMBL/GenBank/DDBJ databases">
        <title>Genomic Encyclopedia of Type Strains, Phase IV (KMG-IV): sequencing the most valuable type-strain genomes for metagenomic binning, comparative biology and taxonomic classification.</title>
        <authorList>
            <person name="Goeker M."/>
        </authorList>
    </citation>
    <scope>NUCLEOTIDE SEQUENCE [LARGE SCALE GENOMIC DNA]</scope>
    <source>
        <strain evidence="1 2">DSM 2626</strain>
    </source>
</reference>
<dbReference type="Gene3D" id="3.30.420.300">
    <property type="entry name" value="2-keto-3-deoxy-galactonokinase, substrate binding domain"/>
    <property type="match status" value="1"/>
</dbReference>
<dbReference type="InterPro" id="IPR042258">
    <property type="entry name" value="DGOK_N"/>
</dbReference>
<dbReference type="InterPro" id="IPR007729">
    <property type="entry name" value="DGOK"/>
</dbReference>
<dbReference type="GeneID" id="61053563"/>
<dbReference type="Gene3D" id="3.30.420.310">
    <property type="entry name" value="2-keto-3-deoxy-galactonokinase, C-terminal domain"/>
    <property type="match status" value="1"/>
</dbReference>
<dbReference type="RefSeq" id="WP_109667524.1">
    <property type="nucleotide sequence ID" value="NZ_QGGH01000005.1"/>
</dbReference>
<proteinExistence type="predicted"/>
<evidence type="ECO:0000313" key="2">
    <source>
        <dbReference type="Proteomes" id="UP000245631"/>
    </source>
</evidence>
<dbReference type="GO" id="GO:0034194">
    <property type="term" value="P:D-galactonate catabolic process"/>
    <property type="evidence" value="ECO:0007669"/>
    <property type="project" value="InterPro"/>
</dbReference>
<sequence length="319" mass="32993">MSPGFASNAPAVAAVDWGTTRMRVWLIDGQGKMLAERRGDDGLITAQQKGFATILEGHLAAMGAPEALPVIICGMAGSRQGWLEAPYVTVPAPLSAILGGAAKVPGQSRDIRIVPGLAQRLADAPDVMRGEETQLAGAGLPARGRQLVCMPGTHSKWVLVEDGAVVGFGTWPTGELFSVLAAHSILRHSLGEHPKPVTSDNPFFRRWCETALGEGGDVTSRLFSIRAAGLLQDLKADDAAACLSGLLIGGEIASASRRHGAGAEPVVLVASGALAALYQAALGLAGFEVRTVDADEAVRAGLVEAARENGMIARIGAAR</sequence>
<dbReference type="GO" id="GO:0008671">
    <property type="term" value="F:2-dehydro-3-deoxygalactonokinase activity"/>
    <property type="evidence" value="ECO:0007669"/>
    <property type="project" value="InterPro"/>
</dbReference>
<accession>A0A8E2WB40</accession>
<dbReference type="InterPro" id="IPR042257">
    <property type="entry name" value="DGOK_C"/>
</dbReference>
<dbReference type="Proteomes" id="UP000245631">
    <property type="component" value="Unassembled WGS sequence"/>
</dbReference>
<dbReference type="Pfam" id="PF05035">
    <property type="entry name" value="DGOK"/>
    <property type="match status" value="1"/>
</dbReference>
<evidence type="ECO:0000313" key="1">
    <source>
        <dbReference type="EMBL" id="PWJ90459.1"/>
    </source>
</evidence>
<dbReference type="AlphaFoldDB" id="A0A8E2WB40"/>
<dbReference type="EMBL" id="QGGH01000005">
    <property type="protein sequence ID" value="PWJ90459.1"/>
    <property type="molecule type" value="Genomic_DNA"/>
</dbReference>